<reference evidence="4" key="2">
    <citation type="submission" date="2020-09" db="EMBL/GenBank/DDBJ databases">
        <authorList>
            <person name="Sun Q."/>
            <person name="Ohkuma M."/>
        </authorList>
    </citation>
    <scope>NUCLEOTIDE SEQUENCE</scope>
    <source>
        <strain evidence="4">JCM 14371</strain>
    </source>
</reference>
<dbReference type="SUPFAM" id="SSF48208">
    <property type="entry name" value="Six-hairpin glycosidases"/>
    <property type="match status" value="1"/>
</dbReference>
<dbReference type="CDD" id="cd03822">
    <property type="entry name" value="GT4_mannosyltransferase-like"/>
    <property type="match status" value="1"/>
</dbReference>
<dbReference type="Gene3D" id="3.40.50.2000">
    <property type="entry name" value="Glycogen Phosphorylase B"/>
    <property type="match status" value="2"/>
</dbReference>
<keyword evidence="5" id="KW-1185">Reference proteome</keyword>
<dbReference type="GO" id="GO:0016757">
    <property type="term" value="F:glycosyltransferase activity"/>
    <property type="evidence" value="ECO:0007669"/>
    <property type="project" value="InterPro"/>
</dbReference>
<evidence type="ECO:0000256" key="1">
    <source>
        <dbReference type="SAM" id="MobiDB-lite"/>
    </source>
</evidence>
<dbReference type="Pfam" id="PF13439">
    <property type="entry name" value="Glyco_transf_4"/>
    <property type="match status" value="1"/>
</dbReference>
<feature type="region of interest" description="Disordered" evidence="1">
    <location>
        <begin position="1"/>
        <end position="22"/>
    </location>
</feature>
<keyword evidence="4" id="KW-0808">Transferase</keyword>
<sequence>MRGDVGAGRAGGPMTDVSPLSRRAAPTALPALPVRPAAHVTPAAPLRHVLLIGNHAPRQCGIATFTADVARALPVERVSVVAMNDGHTYPYPPEVVFAIEQDALDEYVSGAERINALRPDVVCVQHEYGIYGGPAGAYLLTLLRGLDAPIVTTLHTVLETPSAEQRAVLEELCALSAGIVVMSARAVDILVRQGVPRGRVRLIHHGVPDLTGDPATEKARLGVGERPLILTFGLIGRGKGLDTAVRALPDVVRAHPDALYLILGATHPHVLRHEGEAYREELLALARELGVQDNLRMDNRFVELDDLKRYLTAADVYLTPYPNPAQITSGTLAYAVGNGKAVVSTPYWYAEELLADGRGVLTPFGEPRAMGEALSALLSDPHARAGMGARAEVFGEAMRWPAVGAAYAEVFGQVQPRRHGRMGRRAARPAQVQLTHLHAMTDGTGLFQHATGAVPNPHEGYTTDDNARALQLVCRLPVSAAHLALARRYLSFLHYAIDEGSGVFRNFLSYDRRWLEARGAENAQARAVRALVVAALHPEPLVSDAARELLRRSGRAGLGLESPRAQAILLLAVSDLHRSPALLAEHGALLDAARGYALTLASLHAASARPGWNWFEGYLSYANAELPHALIAFGQASGDTGSLTLGLSTLDWLHGQQRGPLGGPDGWTFWPVGCERVYFRGEARPLWDGQPIEAAVSVAAYAAAYAAGAGEAWLQRAARALDWLTGDNLLGQPMLDAVTAGCRDGLHRHGPSINQGAESTVLLWDAVLDLQVAAAQGERGGPTPLSADD</sequence>
<organism evidence="4 5">
    <name type="scientific">Deinococcus aquiradiocola</name>
    <dbReference type="NCBI Taxonomy" id="393059"/>
    <lineage>
        <taxon>Bacteria</taxon>
        <taxon>Thermotogati</taxon>
        <taxon>Deinococcota</taxon>
        <taxon>Deinococci</taxon>
        <taxon>Deinococcales</taxon>
        <taxon>Deinococcaceae</taxon>
        <taxon>Deinococcus</taxon>
    </lineage>
</organism>
<gene>
    <name evidence="4" type="ORF">GCM10008939_30470</name>
</gene>
<comment type="caution">
    <text evidence="4">The sequence shown here is derived from an EMBL/GenBank/DDBJ whole genome shotgun (WGS) entry which is preliminary data.</text>
</comment>
<feature type="domain" description="Glycosyl transferase family 1" evidence="2">
    <location>
        <begin position="223"/>
        <end position="391"/>
    </location>
</feature>
<dbReference type="InterPro" id="IPR008928">
    <property type="entry name" value="6-hairpin_glycosidase_sf"/>
</dbReference>
<dbReference type="AlphaFoldDB" id="A0A917PLV6"/>
<proteinExistence type="predicted"/>
<evidence type="ECO:0000313" key="5">
    <source>
        <dbReference type="Proteomes" id="UP000635726"/>
    </source>
</evidence>
<feature type="compositionally biased region" description="Gly residues" evidence="1">
    <location>
        <begin position="1"/>
        <end position="11"/>
    </location>
</feature>
<name>A0A917PLV6_9DEIO</name>
<reference evidence="4" key="1">
    <citation type="journal article" date="2014" name="Int. J. Syst. Evol. Microbiol.">
        <title>Complete genome sequence of Corynebacterium casei LMG S-19264T (=DSM 44701T), isolated from a smear-ripened cheese.</title>
        <authorList>
            <consortium name="US DOE Joint Genome Institute (JGI-PGF)"/>
            <person name="Walter F."/>
            <person name="Albersmeier A."/>
            <person name="Kalinowski J."/>
            <person name="Ruckert C."/>
        </authorList>
    </citation>
    <scope>NUCLEOTIDE SEQUENCE</scope>
    <source>
        <strain evidence="4">JCM 14371</strain>
    </source>
</reference>
<dbReference type="GO" id="GO:0005975">
    <property type="term" value="P:carbohydrate metabolic process"/>
    <property type="evidence" value="ECO:0007669"/>
    <property type="project" value="InterPro"/>
</dbReference>
<feature type="domain" description="Glycosyltransferase subfamily 4-like N-terminal" evidence="3">
    <location>
        <begin position="61"/>
        <end position="207"/>
    </location>
</feature>
<evidence type="ECO:0000259" key="3">
    <source>
        <dbReference type="Pfam" id="PF13439"/>
    </source>
</evidence>
<dbReference type="InterPro" id="IPR028098">
    <property type="entry name" value="Glyco_trans_4-like_N"/>
</dbReference>
<evidence type="ECO:0000259" key="2">
    <source>
        <dbReference type="Pfam" id="PF00534"/>
    </source>
</evidence>
<dbReference type="SUPFAM" id="SSF53756">
    <property type="entry name" value="UDP-Glycosyltransferase/glycogen phosphorylase"/>
    <property type="match status" value="1"/>
</dbReference>
<dbReference type="EMBL" id="BMOE01000013">
    <property type="protein sequence ID" value="GGJ84488.1"/>
    <property type="molecule type" value="Genomic_DNA"/>
</dbReference>
<evidence type="ECO:0000313" key="4">
    <source>
        <dbReference type="EMBL" id="GGJ84488.1"/>
    </source>
</evidence>
<accession>A0A917PLV6</accession>
<protein>
    <submittedName>
        <fullName evidence="4">Glycosyl transferase</fullName>
    </submittedName>
</protein>
<dbReference type="Proteomes" id="UP000635726">
    <property type="component" value="Unassembled WGS sequence"/>
</dbReference>
<dbReference type="Pfam" id="PF00534">
    <property type="entry name" value="Glycos_transf_1"/>
    <property type="match status" value="1"/>
</dbReference>
<dbReference type="InterPro" id="IPR001296">
    <property type="entry name" value="Glyco_trans_1"/>
</dbReference>
<dbReference type="PANTHER" id="PTHR12526:SF572">
    <property type="entry name" value="BLL5144 PROTEIN"/>
    <property type="match status" value="1"/>
</dbReference>
<dbReference type="PANTHER" id="PTHR12526">
    <property type="entry name" value="GLYCOSYLTRANSFERASE"/>
    <property type="match status" value="1"/>
</dbReference>